<evidence type="ECO:0000256" key="2">
    <source>
        <dbReference type="ARBA" id="ARBA00005979"/>
    </source>
</evidence>
<keyword evidence="6" id="KW-1185">Reference proteome</keyword>
<dbReference type="CDD" id="cd02933">
    <property type="entry name" value="OYE_like_FMN"/>
    <property type="match status" value="1"/>
</dbReference>
<dbReference type="InterPro" id="IPR013785">
    <property type="entry name" value="Aldolase_TIM"/>
</dbReference>
<organism evidence="5 6">
    <name type="scientific">Tautonia sociabilis</name>
    <dbReference type="NCBI Taxonomy" id="2080755"/>
    <lineage>
        <taxon>Bacteria</taxon>
        <taxon>Pseudomonadati</taxon>
        <taxon>Planctomycetota</taxon>
        <taxon>Planctomycetia</taxon>
        <taxon>Isosphaerales</taxon>
        <taxon>Isosphaeraceae</taxon>
        <taxon>Tautonia</taxon>
    </lineage>
</organism>
<keyword evidence="3" id="KW-0560">Oxidoreductase</keyword>
<dbReference type="InterPro" id="IPR001155">
    <property type="entry name" value="OxRdtase_FMN_N"/>
</dbReference>
<comment type="similarity">
    <text evidence="2">Belongs to the NADH:flavin oxidoreductase/NADH oxidase family.</text>
</comment>
<reference evidence="5 6" key="1">
    <citation type="submission" date="2018-12" db="EMBL/GenBank/DDBJ databases">
        <authorList>
            <person name="Toschakov S.V."/>
        </authorList>
    </citation>
    <scope>NUCLEOTIDE SEQUENCE [LARGE SCALE GENOMIC DNA]</scope>
    <source>
        <strain evidence="5 6">GM2012</strain>
    </source>
</reference>
<feature type="domain" description="NADH:flavin oxidoreductase/NADH oxidase N-terminal" evidence="4">
    <location>
        <begin position="11"/>
        <end position="344"/>
    </location>
</feature>
<dbReference type="FunFam" id="3.20.20.70:FF:000059">
    <property type="entry name" value="N-ethylmaleimide reductase, FMN-linked"/>
    <property type="match status" value="1"/>
</dbReference>
<dbReference type="Gene3D" id="3.20.20.70">
    <property type="entry name" value="Aldolase class I"/>
    <property type="match status" value="1"/>
</dbReference>
<dbReference type="GO" id="GO:0005829">
    <property type="term" value="C:cytosol"/>
    <property type="evidence" value="ECO:0007669"/>
    <property type="project" value="TreeGrafter"/>
</dbReference>
<accession>A0A432MGQ9</accession>
<evidence type="ECO:0000256" key="1">
    <source>
        <dbReference type="ARBA" id="ARBA00001917"/>
    </source>
</evidence>
<dbReference type="AlphaFoldDB" id="A0A432MGQ9"/>
<dbReference type="RefSeq" id="WP_126726795.1">
    <property type="nucleotide sequence ID" value="NZ_RYZH01000037.1"/>
</dbReference>
<comment type="cofactor">
    <cofactor evidence="1">
        <name>FMN</name>
        <dbReference type="ChEBI" id="CHEBI:58210"/>
    </cofactor>
</comment>
<evidence type="ECO:0000313" key="5">
    <source>
        <dbReference type="EMBL" id="RUL85708.1"/>
    </source>
</evidence>
<dbReference type="Proteomes" id="UP000280296">
    <property type="component" value="Unassembled WGS sequence"/>
</dbReference>
<proteinExistence type="inferred from homology"/>
<dbReference type="InterPro" id="IPR045247">
    <property type="entry name" value="Oye-like"/>
</dbReference>
<dbReference type="PANTHER" id="PTHR22893">
    <property type="entry name" value="NADH OXIDOREDUCTASE-RELATED"/>
    <property type="match status" value="1"/>
</dbReference>
<gene>
    <name evidence="5" type="ORF">TsocGM_17695</name>
</gene>
<reference evidence="5 6" key="2">
    <citation type="submission" date="2019-01" db="EMBL/GenBank/DDBJ databases">
        <title>Tautonia sociabilis, a novel thermotolerant planctomycete of Isosphaeraceae family, isolated from a 4000 m deep subterranean habitat.</title>
        <authorList>
            <person name="Kovaleva O.L."/>
            <person name="Elcheninov A.G."/>
            <person name="Van Heerden E."/>
            <person name="Toshchakov S.V."/>
            <person name="Novikov A."/>
            <person name="Bonch-Osmolovskaya E.A."/>
            <person name="Kublanov I.V."/>
        </authorList>
    </citation>
    <scope>NUCLEOTIDE SEQUENCE [LARGE SCALE GENOMIC DNA]</scope>
    <source>
        <strain evidence="5 6">GM2012</strain>
    </source>
</reference>
<comment type="caution">
    <text evidence="5">The sequence shown here is derived from an EMBL/GenBank/DDBJ whole genome shotgun (WGS) entry which is preliminary data.</text>
</comment>
<dbReference type="GO" id="GO:0010181">
    <property type="term" value="F:FMN binding"/>
    <property type="evidence" value="ECO:0007669"/>
    <property type="project" value="InterPro"/>
</dbReference>
<dbReference type="PANTHER" id="PTHR22893:SF98">
    <property type="entry name" value="OXIDOREDUCTASE"/>
    <property type="match status" value="1"/>
</dbReference>
<evidence type="ECO:0000259" key="4">
    <source>
        <dbReference type="Pfam" id="PF00724"/>
    </source>
</evidence>
<dbReference type="SUPFAM" id="SSF51395">
    <property type="entry name" value="FMN-linked oxidoreductases"/>
    <property type="match status" value="1"/>
</dbReference>
<evidence type="ECO:0000256" key="3">
    <source>
        <dbReference type="ARBA" id="ARBA00023002"/>
    </source>
</evidence>
<protein>
    <submittedName>
        <fullName evidence="5">Alkene reductase</fullName>
    </submittedName>
</protein>
<evidence type="ECO:0000313" key="6">
    <source>
        <dbReference type="Proteomes" id="UP000280296"/>
    </source>
</evidence>
<sequence>MSASGSSELRLMEPCWVGPYRLPNRVVMAPLTRCRAGAGNVPGPMNATYYAQRSGAGLIVSEATQVDPTGQGYPMTPGIHAPEQVAGWRLVTDAVHDRGGRIFLQLWHVGRISHPDFQPGGALPVAPSAIAPRVGMVTTFAGPKPFETPRALEEEEIPGIVEMYRRGARLAMDAGFDGVEIHGANGYLLDQFLRDGTNRRTDVYGGPPENRARLLLEVVEAVAGVWGAGRVGVRLSPNSTFNDMSDSDPEATFGYAVDRLDEYGLAYLHLVETLEKDVSHGARSRLDAAFFRPRFRNPIIANGGYDRDRAEAVLRAGHADLVSFGVLFLANPDLPERLRLGAPLNEPDPSTFYGGGERGYIDYPAMEPAGIGD</sequence>
<name>A0A432MGQ9_9BACT</name>
<dbReference type="OrthoDB" id="9772736at2"/>
<dbReference type="EMBL" id="RYZH01000037">
    <property type="protein sequence ID" value="RUL85708.1"/>
    <property type="molecule type" value="Genomic_DNA"/>
</dbReference>
<dbReference type="Pfam" id="PF00724">
    <property type="entry name" value="Oxidored_FMN"/>
    <property type="match status" value="1"/>
</dbReference>
<dbReference type="GO" id="GO:0016628">
    <property type="term" value="F:oxidoreductase activity, acting on the CH-CH group of donors, NAD or NADP as acceptor"/>
    <property type="evidence" value="ECO:0007669"/>
    <property type="project" value="UniProtKB-ARBA"/>
</dbReference>